<keyword evidence="1" id="KW-0472">Membrane</keyword>
<organism evidence="2 3">
    <name type="scientific">Bdellovibrio reynosensis</name>
    <dbReference type="NCBI Taxonomy" id="2835041"/>
    <lineage>
        <taxon>Bacteria</taxon>
        <taxon>Pseudomonadati</taxon>
        <taxon>Bdellovibrionota</taxon>
        <taxon>Bdellovibrionia</taxon>
        <taxon>Bdellovibrionales</taxon>
        <taxon>Pseudobdellovibrionaceae</taxon>
        <taxon>Bdellovibrio</taxon>
    </lineage>
</organism>
<accession>A0ABY4C981</accession>
<name>A0ABY4C981_9BACT</name>
<gene>
    <name evidence="2" type="ORF">MNR06_00485</name>
</gene>
<protein>
    <submittedName>
        <fullName evidence="2">Uncharacterized protein</fullName>
    </submittedName>
</protein>
<evidence type="ECO:0000313" key="2">
    <source>
        <dbReference type="EMBL" id="UOF01428.1"/>
    </source>
</evidence>
<sequence length="233" mass="26310">MEPIKIRTWIMWALVLFVLGLLADLYFFHFLFKQKTPPGLTDEAVISGEANTNSTNGNGHKVADNSFISTDSNFENKESGVNNFLESLQKCAPEVAAQAIATPEAFIEYLRKSVGIQNEVVSLENYHITLPDGTKRRIHMVTSDQSNSADKTELRFFAVDAEGYPERLPLKGDETLESLLALGTTTRHEVRSQLFLKDNSILNLEQHDQKVFEFQYNNQGKVLSCRFSECRCP</sequence>
<keyword evidence="1" id="KW-1133">Transmembrane helix</keyword>
<dbReference type="RefSeq" id="WP_243537868.1">
    <property type="nucleotide sequence ID" value="NZ_CP093442.1"/>
</dbReference>
<evidence type="ECO:0000313" key="3">
    <source>
        <dbReference type="Proteomes" id="UP000830116"/>
    </source>
</evidence>
<dbReference type="EMBL" id="CP093442">
    <property type="protein sequence ID" value="UOF01428.1"/>
    <property type="molecule type" value="Genomic_DNA"/>
</dbReference>
<keyword evidence="1" id="KW-0812">Transmembrane</keyword>
<evidence type="ECO:0000256" key="1">
    <source>
        <dbReference type="SAM" id="Phobius"/>
    </source>
</evidence>
<proteinExistence type="predicted"/>
<keyword evidence="3" id="KW-1185">Reference proteome</keyword>
<reference evidence="2" key="1">
    <citation type="submission" date="2022-03" db="EMBL/GenBank/DDBJ databases">
        <title>Genome Identification and Characterization of new species Bdellovibrio reynosense LBG001 sp. nov. from a Mexico soil sample.</title>
        <authorList>
            <person name="Camilli A."/>
            <person name="Ajao Y."/>
            <person name="Guo X."/>
        </authorList>
    </citation>
    <scope>NUCLEOTIDE SEQUENCE</scope>
    <source>
        <strain evidence="2">LBG001</strain>
    </source>
</reference>
<dbReference type="Proteomes" id="UP000830116">
    <property type="component" value="Chromosome"/>
</dbReference>
<feature type="transmembrane region" description="Helical" evidence="1">
    <location>
        <begin position="12"/>
        <end position="32"/>
    </location>
</feature>